<gene>
    <name evidence="1" type="ORF">GCM10007047_17990</name>
</gene>
<proteinExistence type="predicted"/>
<organism evidence="1 2">
    <name type="scientific">Cerasicoccus arenae</name>
    <dbReference type="NCBI Taxonomy" id="424488"/>
    <lineage>
        <taxon>Bacteria</taxon>
        <taxon>Pseudomonadati</taxon>
        <taxon>Verrucomicrobiota</taxon>
        <taxon>Opitutia</taxon>
        <taxon>Puniceicoccales</taxon>
        <taxon>Cerasicoccaceae</taxon>
        <taxon>Cerasicoccus</taxon>
    </lineage>
</organism>
<reference evidence="1" key="2">
    <citation type="submission" date="2020-09" db="EMBL/GenBank/DDBJ databases">
        <authorList>
            <person name="Sun Q."/>
            <person name="Kim S."/>
        </authorList>
    </citation>
    <scope>NUCLEOTIDE SEQUENCE</scope>
    <source>
        <strain evidence="1">KCTC 12870</strain>
    </source>
</reference>
<keyword evidence="2" id="KW-1185">Reference proteome</keyword>
<comment type="caution">
    <text evidence="1">The sequence shown here is derived from an EMBL/GenBank/DDBJ whole genome shotgun (WGS) entry which is preliminary data.</text>
</comment>
<dbReference type="AlphaFoldDB" id="A0A8J3GCW4"/>
<evidence type="ECO:0000313" key="2">
    <source>
        <dbReference type="Proteomes" id="UP000642829"/>
    </source>
</evidence>
<protein>
    <submittedName>
        <fullName evidence="1">Uncharacterized protein</fullName>
    </submittedName>
</protein>
<reference evidence="1" key="1">
    <citation type="journal article" date="2014" name="Int. J. Syst. Evol. Microbiol.">
        <title>Complete genome sequence of Corynebacterium casei LMG S-19264T (=DSM 44701T), isolated from a smear-ripened cheese.</title>
        <authorList>
            <consortium name="US DOE Joint Genome Institute (JGI-PGF)"/>
            <person name="Walter F."/>
            <person name="Albersmeier A."/>
            <person name="Kalinowski J."/>
            <person name="Ruckert C."/>
        </authorList>
    </citation>
    <scope>NUCLEOTIDE SEQUENCE</scope>
    <source>
        <strain evidence="1">KCTC 12870</strain>
    </source>
</reference>
<dbReference type="RefSeq" id="WP_189514270.1">
    <property type="nucleotide sequence ID" value="NZ_BMXG01000010.1"/>
</dbReference>
<dbReference type="EMBL" id="BMXG01000010">
    <property type="protein sequence ID" value="GHC01933.1"/>
    <property type="molecule type" value="Genomic_DNA"/>
</dbReference>
<name>A0A8J3GCW4_9BACT</name>
<evidence type="ECO:0000313" key="1">
    <source>
        <dbReference type="EMBL" id="GHC01933.1"/>
    </source>
</evidence>
<accession>A0A8J3GCW4</accession>
<dbReference type="Proteomes" id="UP000642829">
    <property type="component" value="Unassembled WGS sequence"/>
</dbReference>
<sequence length="87" mass="9821">MQDTIERTTISLEGPLYAAAKGYGRQRNLKFSQVVAEALEVRLRAEGYLPNSQEESNDLTLCRELRQQGIDPQPALTQLMEERILSA</sequence>